<dbReference type="Proteomes" id="UP001652660">
    <property type="component" value="Chromosome 5e"/>
</dbReference>
<dbReference type="AlphaFoldDB" id="A0A6P6S4T9"/>
<reference evidence="3" key="1">
    <citation type="journal article" date="2025" name="Foods">
        <title>Unveiling the Microbial Signatures of Arabica Coffee Cherries: Insights into Ripeness Specific Diversity, Functional Traits, and Implications for Quality and Safety.</title>
        <authorList>
            <consortium name="RefSeq"/>
            <person name="Tenea G.N."/>
            <person name="Cifuentes V."/>
            <person name="Reyes P."/>
            <person name="Cevallos-Vallejos M."/>
        </authorList>
    </citation>
    <scope>NUCLEOTIDE SEQUENCE [LARGE SCALE GENOMIC DNA]</scope>
</reference>
<accession>A0A6P6S4T9</accession>
<keyword evidence="1" id="KW-0808">Transferase</keyword>
<reference evidence="4" key="2">
    <citation type="submission" date="2025-08" db="UniProtKB">
        <authorList>
            <consortium name="RefSeq"/>
        </authorList>
    </citation>
    <scope>IDENTIFICATION</scope>
    <source>
        <tissue evidence="4">Leaves</tissue>
    </source>
</reference>
<dbReference type="PANTHER" id="PTHR31625">
    <property type="match status" value="1"/>
</dbReference>
<keyword evidence="2" id="KW-0012">Acyltransferase</keyword>
<dbReference type="OrthoDB" id="1862401at2759"/>
<proteinExistence type="predicted"/>
<protein>
    <submittedName>
        <fullName evidence="4">Malonyl-coenzyme A:anthocyanin 3-O-glucoside-6''-O-malonyltransferase-like</fullName>
    </submittedName>
</protein>
<organism evidence="3 4">
    <name type="scientific">Coffea arabica</name>
    <name type="common">Arabian coffee</name>
    <dbReference type="NCBI Taxonomy" id="13443"/>
    <lineage>
        <taxon>Eukaryota</taxon>
        <taxon>Viridiplantae</taxon>
        <taxon>Streptophyta</taxon>
        <taxon>Embryophyta</taxon>
        <taxon>Tracheophyta</taxon>
        <taxon>Spermatophyta</taxon>
        <taxon>Magnoliopsida</taxon>
        <taxon>eudicotyledons</taxon>
        <taxon>Gunneridae</taxon>
        <taxon>Pentapetalae</taxon>
        <taxon>asterids</taxon>
        <taxon>lamiids</taxon>
        <taxon>Gentianales</taxon>
        <taxon>Rubiaceae</taxon>
        <taxon>Ixoroideae</taxon>
        <taxon>Gardenieae complex</taxon>
        <taxon>Bertiereae - Coffeeae clade</taxon>
        <taxon>Coffeeae</taxon>
        <taxon>Coffea</taxon>
    </lineage>
</organism>
<dbReference type="Gene3D" id="3.30.559.10">
    <property type="entry name" value="Chloramphenicol acetyltransferase-like domain"/>
    <property type="match status" value="2"/>
</dbReference>
<dbReference type="Pfam" id="PF02458">
    <property type="entry name" value="Transferase"/>
    <property type="match status" value="1"/>
</dbReference>
<dbReference type="InterPro" id="IPR023213">
    <property type="entry name" value="CAT-like_dom_sf"/>
</dbReference>
<evidence type="ECO:0000313" key="3">
    <source>
        <dbReference type="Proteomes" id="UP001652660"/>
    </source>
</evidence>
<dbReference type="RefSeq" id="XP_027060931.2">
    <property type="nucleotide sequence ID" value="XM_027205130.2"/>
</dbReference>
<gene>
    <name evidence="4" type="primary">LOC113687542</name>
</gene>
<dbReference type="GeneID" id="113687542"/>
<evidence type="ECO:0000256" key="1">
    <source>
        <dbReference type="ARBA" id="ARBA00022679"/>
    </source>
</evidence>
<dbReference type="GO" id="GO:0016747">
    <property type="term" value="F:acyltransferase activity, transferring groups other than amino-acyl groups"/>
    <property type="evidence" value="ECO:0007669"/>
    <property type="project" value="UniProtKB-ARBA"/>
</dbReference>
<keyword evidence="3" id="KW-1185">Reference proteome</keyword>
<name>A0A6P6S4T9_COFAR</name>
<evidence type="ECO:0000256" key="2">
    <source>
        <dbReference type="ARBA" id="ARBA00023315"/>
    </source>
</evidence>
<evidence type="ECO:0000313" key="4">
    <source>
        <dbReference type="RefSeq" id="XP_027060931.2"/>
    </source>
</evidence>
<dbReference type="InterPro" id="IPR051504">
    <property type="entry name" value="Plant_metabolite_acyltrans"/>
</dbReference>
<sequence>MWLRSSVAVRRLPRGIWNLKGVGGGGSEVSGGGKIDNGGQELRRSVPIFVHGARIAKPFAVHCKSATYSSRQHGATVRVLEKCMVAPPPNTIQEKSLPLTFFDLPFLHSPLIHHIFFCDYSHPTSHFTNEVIPKLKTSLSLTLQHYFPLAGNLIIPYNSRKPEIRYANGDSISLAVIESSEDFSLLTSNTARASDDFYPLVPKLPPSVCSSSSGALLAPLLAVQVTLFPTAGICVGFTFQRVPADGNACHKCGSDEELIASGSLPYYDRSVIDDPSELSSIFWDQQRNKQFTSSQPEYVPTNKVRDTLVMHQSDVQRLKQIVLEKCPKLSRVSTFTVTCAYVWTCLIKSRRASGEEIKENDLEHFMIGADCRSLIASPLPANYFGNCLVNCIITAKTVELMQESGFIKAAGLIGEVIREKLHNKGGVLNGAEKWLSEIEGLNPERVVGVAGSPKFAVYDMDFGWGKPRKSEVISIDTTGSISLNECRDSKGDLEVGLSLPKVKMEPFSAIFASGIMEAKDQH</sequence>